<protein>
    <submittedName>
        <fullName evidence="3 4">Uncharacterized protein</fullName>
    </submittedName>
</protein>
<feature type="compositionally biased region" description="Basic and acidic residues" evidence="1">
    <location>
        <begin position="110"/>
        <end position="125"/>
    </location>
</feature>
<feature type="region of interest" description="Disordered" evidence="1">
    <location>
        <begin position="35"/>
        <end position="54"/>
    </location>
</feature>
<sequence length="125" mass="13451">MDVFFPSNARPGILLITFITLTPAGTEVQDYANHGINTNEKSQSPPMDSTSGQRLYTLAHQPNPSYRLPKGSLNFTPNLIISPGQCDRKGRLEFIYATIRGGSGGGGGGKCEKELESDPKRPAVS</sequence>
<dbReference type="EnsemblMetazoa" id="ASIC022267-RA">
    <property type="protein sequence ID" value="ASIC022267-PA"/>
    <property type="gene ID" value="ASIC022267"/>
</dbReference>
<gene>
    <name evidence="3" type="ORF">ZHAS_00022267</name>
</gene>
<feature type="chain" id="PRO_5001785233" evidence="2">
    <location>
        <begin position="25"/>
        <end position="125"/>
    </location>
</feature>
<evidence type="ECO:0000256" key="2">
    <source>
        <dbReference type="SAM" id="SignalP"/>
    </source>
</evidence>
<reference evidence="3 5" key="1">
    <citation type="journal article" date="2014" name="BMC Genomics">
        <title>Genome sequence of Anopheles sinensis provides insight into genetics basis of mosquito competence for malaria parasites.</title>
        <authorList>
            <person name="Zhou D."/>
            <person name="Zhang D."/>
            <person name="Ding G."/>
            <person name="Shi L."/>
            <person name="Hou Q."/>
            <person name="Ye Y."/>
            <person name="Xu Y."/>
            <person name="Zhou H."/>
            <person name="Xiong C."/>
            <person name="Li S."/>
            <person name="Yu J."/>
            <person name="Hong S."/>
            <person name="Yu X."/>
            <person name="Zou P."/>
            <person name="Chen C."/>
            <person name="Chang X."/>
            <person name="Wang W."/>
            <person name="Lv Y."/>
            <person name="Sun Y."/>
            <person name="Ma L."/>
            <person name="Shen B."/>
            <person name="Zhu C."/>
        </authorList>
    </citation>
    <scope>NUCLEOTIDE SEQUENCE [LARGE SCALE GENOMIC DNA]</scope>
</reference>
<evidence type="ECO:0000313" key="5">
    <source>
        <dbReference type="Proteomes" id="UP000030765"/>
    </source>
</evidence>
<reference evidence="4" key="2">
    <citation type="submission" date="2020-05" db="UniProtKB">
        <authorList>
            <consortium name="EnsemblMetazoa"/>
        </authorList>
    </citation>
    <scope>IDENTIFICATION</scope>
</reference>
<keyword evidence="5" id="KW-1185">Reference proteome</keyword>
<accession>A0A084WUW8</accession>
<dbReference type="VEuPathDB" id="VectorBase:ASIC022267"/>
<dbReference type="EMBL" id="ATLV01027164">
    <property type="status" value="NOT_ANNOTATED_CDS"/>
    <property type="molecule type" value="Genomic_DNA"/>
</dbReference>
<proteinExistence type="predicted"/>
<feature type="signal peptide" evidence="2">
    <location>
        <begin position="1"/>
        <end position="24"/>
    </location>
</feature>
<keyword evidence="2" id="KW-0732">Signal</keyword>
<evidence type="ECO:0000313" key="3">
    <source>
        <dbReference type="EMBL" id="KFB54012.1"/>
    </source>
</evidence>
<feature type="region of interest" description="Disordered" evidence="1">
    <location>
        <begin position="101"/>
        <end position="125"/>
    </location>
</feature>
<dbReference type="Proteomes" id="UP000030765">
    <property type="component" value="Unassembled WGS sequence"/>
</dbReference>
<dbReference type="EMBL" id="KE525423">
    <property type="protein sequence ID" value="KFB54012.1"/>
    <property type="molecule type" value="Genomic_DNA"/>
</dbReference>
<dbReference type="AlphaFoldDB" id="A0A084WUW8"/>
<organism evidence="3">
    <name type="scientific">Anopheles sinensis</name>
    <name type="common">Mosquito</name>
    <dbReference type="NCBI Taxonomy" id="74873"/>
    <lineage>
        <taxon>Eukaryota</taxon>
        <taxon>Metazoa</taxon>
        <taxon>Ecdysozoa</taxon>
        <taxon>Arthropoda</taxon>
        <taxon>Hexapoda</taxon>
        <taxon>Insecta</taxon>
        <taxon>Pterygota</taxon>
        <taxon>Neoptera</taxon>
        <taxon>Endopterygota</taxon>
        <taxon>Diptera</taxon>
        <taxon>Nematocera</taxon>
        <taxon>Culicoidea</taxon>
        <taxon>Culicidae</taxon>
        <taxon>Anophelinae</taxon>
        <taxon>Anopheles</taxon>
    </lineage>
</organism>
<evidence type="ECO:0000313" key="4">
    <source>
        <dbReference type="EnsemblMetazoa" id="ASIC022267-PA"/>
    </source>
</evidence>
<evidence type="ECO:0000256" key="1">
    <source>
        <dbReference type="SAM" id="MobiDB-lite"/>
    </source>
</evidence>
<name>A0A084WUW8_ANOSI</name>